<evidence type="ECO:0000313" key="1">
    <source>
        <dbReference type="EMBL" id="DAE11418.1"/>
    </source>
</evidence>
<proteinExistence type="predicted"/>
<name>A0A8S5PX19_9CAUD</name>
<reference evidence="1" key="1">
    <citation type="journal article" date="2021" name="Proc. Natl. Acad. Sci. U.S.A.">
        <title>A Catalog of Tens of Thousands of Viruses from Human Metagenomes Reveals Hidden Associations with Chronic Diseases.</title>
        <authorList>
            <person name="Tisza M.J."/>
            <person name="Buck C.B."/>
        </authorList>
    </citation>
    <scope>NUCLEOTIDE SEQUENCE</scope>
    <source>
        <strain evidence="1">Ct4F219</strain>
    </source>
</reference>
<accession>A0A8S5PX19</accession>
<dbReference type="EMBL" id="BK015532">
    <property type="protein sequence ID" value="DAE11418.1"/>
    <property type="molecule type" value="Genomic_DNA"/>
</dbReference>
<organism evidence="1">
    <name type="scientific">Siphoviridae sp. ct4F219</name>
    <dbReference type="NCBI Taxonomy" id="2825329"/>
    <lineage>
        <taxon>Viruses</taxon>
        <taxon>Duplodnaviria</taxon>
        <taxon>Heunggongvirae</taxon>
        <taxon>Uroviricota</taxon>
        <taxon>Caudoviricetes</taxon>
    </lineage>
</organism>
<protein>
    <submittedName>
        <fullName evidence="1">Uncharacterized protein</fullName>
    </submittedName>
</protein>
<sequence length="31" mass="3371">MIKIAFLLEFPLAGRSRAGLVAMLEGHMGLQ</sequence>